<feature type="chain" id="PRO_5046988448" evidence="2">
    <location>
        <begin position="26"/>
        <end position="55"/>
    </location>
</feature>
<organism evidence="3 4">
    <name type="scientific">Modicisalibacter luteus</name>
    <dbReference type="NCBI Taxonomy" id="453962"/>
    <lineage>
        <taxon>Bacteria</taxon>
        <taxon>Pseudomonadati</taxon>
        <taxon>Pseudomonadota</taxon>
        <taxon>Gammaproteobacteria</taxon>
        <taxon>Oceanospirillales</taxon>
        <taxon>Halomonadaceae</taxon>
        <taxon>Modicisalibacter</taxon>
    </lineage>
</organism>
<keyword evidence="2" id="KW-0732">Signal</keyword>
<feature type="signal peptide" evidence="2">
    <location>
        <begin position="1"/>
        <end position="25"/>
    </location>
</feature>
<comment type="caution">
    <text evidence="3">The sequence shown here is derived from an EMBL/GenBank/DDBJ whole genome shotgun (WGS) entry which is preliminary data.</text>
</comment>
<evidence type="ECO:0000256" key="2">
    <source>
        <dbReference type="SAM" id="SignalP"/>
    </source>
</evidence>
<accession>A0ABV7M3J0</accession>
<feature type="compositionally biased region" description="Basic and acidic residues" evidence="1">
    <location>
        <begin position="41"/>
        <end position="55"/>
    </location>
</feature>
<gene>
    <name evidence="3" type="ORF">ACFOEI_15505</name>
</gene>
<sequence>MKTLNRILTMLATIVLSALPLTASAETSRKEPTSSYEETNCLEREYSSRTVEKKP</sequence>
<proteinExistence type="predicted"/>
<protein>
    <submittedName>
        <fullName evidence="3">Uncharacterized protein</fullName>
    </submittedName>
</protein>
<keyword evidence="4" id="KW-1185">Reference proteome</keyword>
<evidence type="ECO:0000313" key="3">
    <source>
        <dbReference type="EMBL" id="MFC3293461.1"/>
    </source>
</evidence>
<evidence type="ECO:0000256" key="1">
    <source>
        <dbReference type="SAM" id="MobiDB-lite"/>
    </source>
</evidence>
<dbReference type="EMBL" id="JBHRUH010000031">
    <property type="protein sequence ID" value="MFC3293461.1"/>
    <property type="molecule type" value="Genomic_DNA"/>
</dbReference>
<reference evidence="4" key="1">
    <citation type="journal article" date="2019" name="Int. J. Syst. Evol. Microbiol.">
        <title>The Global Catalogue of Microorganisms (GCM) 10K type strain sequencing project: providing services to taxonomists for standard genome sequencing and annotation.</title>
        <authorList>
            <consortium name="The Broad Institute Genomics Platform"/>
            <consortium name="The Broad Institute Genome Sequencing Center for Infectious Disease"/>
            <person name="Wu L."/>
            <person name="Ma J."/>
        </authorList>
    </citation>
    <scope>NUCLEOTIDE SEQUENCE [LARGE SCALE GENOMIC DNA]</scope>
    <source>
        <strain evidence="4">KCTC 12847</strain>
    </source>
</reference>
<dbReference type="RefSeq" id="WP_156817356.1">
    <property type="nucleotide sequence ID" value="NZ_BMXD01000001.1"/>
</dbReference>
<name>A0ABV7M3J0_9GAMM</name>
<evidence type="ECO:0000313" key="4">
    <source>
        <dbReference type="Proteomes" id="UP001595640"/>
    </source>
</evidence>
<feature type="region of interest" description="Disordered" evidence="1">
    <location>
        <begin position="22"/>
        <end position="55"/>
    </location>
</feature>
<dbReference type="Proteomes" id="UP001595640">
    <property type="component" value="Unassembled WGS sequence"/>
</dbReference>